<dbReference type="Gene3D" id="3.40.50.300">
    <property type="entry name" value="P-loop containing nucleotide triphosphate hydrolases"/>
    <property type="match status" value="3"/>
</dbReference>
<dbReference type="Proteomes" id="UP000824120">
    <property type="component" value="Chromosome 6"/>
</dbReference>
<dbReference type="Pfam" id="PF23559">
    <property type="entry name" value="WHD_DRP"/>
    <property type="match status" value="1"/>
</dbReference>
<dbReference type="Gene3D" id="1.10.8.430">
    <property type="entry name" value="Helical domain of apoptotic protease-activating factors"/>
    <property type="match status" value="1"/>
</dbReference>
<evidence type="ECO:0000259" key="10">
    <source>
        <dbReference type="Pfam" id="PF00931"/>
    </source>
</evidence>
<dbReference type="InterPro" id="IPR032675">
    <property type="entry name" value="LRR_dom_sf"/>
</dbReference>
<comment type="similarity">
    <text evidence="2">Belongs to the disease resistance NB-LRR family.</text>
</comment>
<protein>
    <recommendedName>
        <fullName evidence="14">NB-ARC domain-containing protein</fullName>
    </recommendedName>
</protein>
<dbReference type="InterPro" id="IPR044974">
    <property type="entry name" value="Disease_R_plants"/>
</dbReference>
<dbReference type="InterPro" id="IPR058922">
    <property type="entry name" value="WHD_DRP"/>
</dbReference>
<dbReference type="FunFam" id="1.10.10.10:FF:000322">
    <property type="entry name" value="Probable disease resistance protein At1g63360"/>
    <property type="match status" value="1"/>
</dbReference>
<keyword evidence="8" id="KW-0175">Coiled coil</keyword>
<sequence>MDVVEACGKGTLSSGEPSNKCSVTSIYDDDQVVGFEIDAQIIIKKLIRGTKERELISIYGMPGLGKTTLASKRYLIVLDDIWDVEAWEDLGICFPQGEYGSRVMVTTRIEEVAKHLQHHSDPYSLSFLTSKESWELLEKKVFRGESCPPDLLEAGLQVALHCKGLPLAVVLIAGIIAKMDREASLWLEIANDLTSLALGEQSMKVVQSSYDHLEDHLKTCLLYMALFPEDHKIPVDHLLKLWMAEEFVLNSETENMEEASRVCLSDLLNRSLVMVSGMRINRDVEYCSLHDVVREFCLRKLTEDKYMQLTVPYNPYQHLHSTESRLCIYIHDDLVKQLEHSDYQLDKIPMLDFKETNSLEFIAHPKVNTWNNQYLNPLDLVVKLRFVRALHMMDVALPNSWATAMQSLTQLRYIALYVKQFELEWISHLHNLQTLQLKLSSKRIGLRAAALREMTKLRHVNIDCFFVAWEYNDRGSFEECSTIILENMKTFHTCDISVDNARLWCAFPHLEELSLRVEYAPMRPLFPIPEVHTHIHSLSVVFSLAKFYNSVGWERYFVFPSNLRHLYLRGCFLTEEMVLNIARLKKLESLKLHMGVPFLTSKCYCWDVTNVEFPALKYLALHGVRIKEWKASEESFPVLEKLVIRGGFFKEIPPSFADIPTLKLIELFDCIYSVVVSALNIKRDIEENTGCDSLLFGRIIVVSTKPSITSIYDDDEVVGFEKHAEIMMKKLTQGTKERDVISIYGMPGLGKTTSAGKVYYNPSIVKAWCAVSQAYNRRTLLDEIFKQATNDDREIKEDDDVADLLRKSLISRRYLIVLDDIWDVEIWEYVSLKVNMEAE</sequence>
<dbReference type="Gene3D" id="3.80.10.10">
    <property type="entry name" value="Ribonuclease Inhibitor"/>
    <property type="match status" value="1"/>
</dbReference>
<dbReference type="InterPro" id="IPR042197">
    <property type="entry name" value="Apaf_helical"/>
</dbReference>
<evidence type="ECO:0000313" key="13">
    <source>
        <dbReference type="Proteomes" id="UP000824120"/>
    </source>
</evidence>
<dbReference type="PANTHER" id="PTHR23155">
    <property type="entry name" value="DISEASE RESISTANCE PROTEIN RP"/>
    <property type="match status" value="1"/>
</dbReference>
<evidence type="ECO:0000256" key="9">
    <source>
        <dbReference type="ARBA" id="ARBA00023136"/>
    </source>
</evidence>
<keyword evidence="9" id="KW-0472">Membrane</keyword>
<dbReference type="InterPro" id="IPR036388">
    <property type="entry name" value="WH-like_DNA-bd_sf"/>
</dbReference>
<dbReference type="GO" id="GO:0098542">
    <property type="term" value="P:defense response to other organism"/>
    <property type="evidence" value="ECO:0007669"/>
    <property type="project" value="TreeGrafter"/>
</dbReference>
<accession>A0A9J5YUF3</accession>
<name>A0A9J5YUF3_SOLCO</name>
<keyword evidence="6" id="KW-0611">Plant defense</keyword>
<evidence type="ECO:0000256" key="3">
    <source>
        <dbReference type="ARBA" id="ARBA00022614"/>
    </source>
</evidence>
<dbReference type="AlphaFoldDB" id="A0A9J5YUF3"/>
<keyword evidence="3" id="KW-0433">Leucine-rich repeat</keyword>
<dbReference type="GO" id="GO:0043531">
    <property type="term" value="F:ADP binding"/>
    <property type="evidence" value="ECO:0007669"/>
    <property type="project" value="InterPro"/>
</dbReference>
<dbReference type="PRINTS" id="PR00364">
    <property type="entry name" value="DISEASERSIST"/>
</dbReference>
<comment type="caution">
    <text evidence="12">The sequence shown here is derived from an EMBL/GenBank/DDBJ whole genome shotgun (WGS) entry which is preliminary data.</text>
</comment>
<evidence type="ECO:0000256" key="1">
    <source>
        <dbReference type="ARBA" id="ARBA00004170"/>
    </source>
</evidence>
<feature type="domain" description="Disease resistance protein winged helix" evidence="11">
    <location>
        <begin position="226"/>
        <end position="296"/>
    </location>
</feature>
<dbReference type="SUPFAM" id="SSF52540">
    <property type="entry name" value="P-loop containing nucleoside triphosphate hydrolases"/>
    <property type="match status" value="2"/>
</dbReference>
<dbReference type="GO" id="GO:0016020">
    <property type="term" value="C:membrane"/>
    <property type="evidence" value="ECO:0007669"/>
    <property type="project" value="UniProtKB-SubCell"/>
</dbReference>
<keyword evidence="4" id="KW-0677">Repeat</keyword>
<feature type="domain" description="NB-ARC" evidence="10">
    <location>
        <begin position="721"/>
        <end position="832"/>
    </location>
</feature>
<dbReference type="InterPro" id="IPR027417">
    <property type="entry name" value="P-loop_NTPase"/>
</dbReference>
<evidence type="ECO:0008006" key="14">
    <source>
        <dbReference type="Google" id="ProtNLM"/>
    </source>
</evidence>
<comment type="subcellular location">
    <subcellularLocation>
        <location evidence="1">Membrane</location>
        <topology evidence="1">Peripheral membrane protein</topology>
    </subcellularLocation>
</comment>
<evidence type="ECO:0000259" key="11">
    <source>
        <dbReference type="Pfam" id="PF23559"/>
    </source>
</evidence>
<dbReference type="PANTHER" id="PTHR23155:SF1228">
    <property type="entry name" value="NB-ARC DOMAIN CONTAINING PROTEIN, EXPRESSED"/>
    <property type="match status" value="1"/>
</dbReference>
<gene>
    <name evidence="12" type="ORF">H5410_034801</name>
</gene>
<dbReference type="Pfam" id="PF00931">
    <property type="entry name" value="NB-ARC"/>
    <property type="match status" value="2"/>
</dbReference>
<evidence type="ECO:0000256" key="5">
    <source>
        <dbReference type="ARBA" id="ARBA00022741"/>
    </source>
</evidence>
<evidence type="ECO:0000256" key="8">
    <source>
        <dbReference type="ARBA" id="ARBA00023054"/>
    </source>
</evidence>
<dbReference type="InterPro" id="IPR002182">
    <property type="entry name" value="NB-ARC"/>
</dbReference>
<dbReference type="SUPFAM" id="SSF52058">
    <property type="entry name" value="L domain-like"/>
    <property type="match status" value="1"/>
</dbReference>
<evidence type="ECO:0000256" key="2">
    <source>
        <dbReference type="ARBA" id="ARBA00008894"/>
    </source>
</evidence>
<feature type="domain" description="NB-ARC" evidence="10">
    <location>
        <begin position="69"/>
        <end position="146"/>
    </location>
</feature>
<keyword evidence="7" id="KW-0067">ATP-binding</keyword>
<reference evidence="12 13" key="1">
    <citation type="submission" date="2020-09" db="EMBL/GenBank/DDBJ databases">
        <title>De no assembly of potato wild relative species, Solanum commersonii.</title>
        <authorList>
            <person name="Cho K."/>
        </authorList>
    </citation>
    <scope>NUCLEOTIDE SEQUENCE [LARGE SCALE GENOMIC DNA]</scope>
    <source>
        <strain evidence="12">LZ3.2</strain>
        <tissue evidence="12">Leaf</tissue>
    </source>
</reference>
<evidence type="ECO:0000256" key="7">
    <source>
        <dbReference type="ARBA" id="ARBA00022840"/>
    </source>
</evidence>
<evidence type="ECO:0000313" key="12">
    <source>
        <dbReference type="EMBL" id="KAG5603431.1"/>
    </source>
</evidence>
<dbReference type="Gene3D" id="1.10.10.10">
    <property type="entry name" value="Winged helix-like DNA-binding domain superfamily/Winged helix DNA-binding domain"/>
    <property type="match status" value="1"/>
</dbReference>
<dbReference type="GO" id="GO:0005524">
    <property type="term" value="F:ATP binding"/>
    <property type="evidence" value="ECO:0007669"/>
    <property type="project" value="UniProtKB-KW"/>
</dbReference>
<proteinExistence type="inferred from homology"/>
<evidence type="ECO:0000256" key="6">
    <source>
        <dbReference type="ARBA" id="ARBA00022821"/>
    </source>
</evidence>
<dbReference type="EMBL" id="JACXVP010000006">
    <property type="protein sequence ID" value="KAG5603431.1"/>
    <property type="molecule type" value="Genomic_DNA"/>
</dbReference>
<organism evidence="12 13">
    <name type="scientific">Solanum commersonii</name>
    <name type="common">Commerson's wild potato</name>
    <name type="synonym">Commerson's nightshade</name>
    <dbReference type="NCBI Taxonomy" id="4109"/>
    <lineage>
        <taxon>Eukaryota</taxon>
        <taxon>Viridiplantae</taxon>
        <taxon>Streptophyta</taxon>
        <taxon>Embryophyta</taxon>
        <taxon>Tracheophyta</taxon>
        <taxon>Spermatophyta</taxon>
        <taxon>Magnoliopsida</taxon>
        <taxon>eudicotyledons</taxon>
        <taxon>Gunneridae</taxon>
        <taxon>Pentapetalae</taxon>
        <taxon>asterids</taxon>
        <taxon>lamiids</taxon>
        <taxon>Solanales</taxon>
        <taxon>Solanaceae</taxon>
        <taxon>Solanoideae</taxon>
        <taxon>Solaneae</taxon>
        <taxon>Solanum</taxon>
    </lineage>
</organism>
<keyword evidence="5" id="KW-0547">Nucleotide-binding</keyword>
<evidence type="ECO:0000256" key="4">
    <source>
        <dbReference type="ARBA" id="ARBA00022737"/>
    </source>
</evidence>
<keyword evidence="13" id="KW-1185">Reference proteome</keyword>